<comment type="caution">
    <text evidence="3">The sequence shown here is derived from an EMBL/GenBank/DDBJ whole genome shotgun (WGS) entry which is preliminary data.</text>
</comment>
<evidence type="ECO:0008006" key="5">
    <source>
        <dbReference type="Google" id="ProtNLM"/>
    </source>
</evidence>
<feature type="transmembrane region" description="Helical" evidence="2">
    <location>
        <begin position="50"/>
        <end position="69"/>
    </location>
</feature>
<feature type="transmembrane region" description="Helical" evidence="2">
    <location>
        <begin position="27"/>
        <end position="44"/>
    </location>
</feature>
<dbReference type="OrthoDB" id="272682at2"/>
<evidence type="ECO:0000313" key="3">
    <source>
        <dbReference type="EMBL" id="PQO38505.1"/>
    </source>
</evidence>
<feature type="compositionally biased region" description="Polar residues" evidence="1">
    <location>
        <begin position="152"/>
        <end position="168"/>
    </location>
</feature>
<feature type="region of interest" description="Disordered" evidence="1">
    <location>
        <begin position="152"/>
        <end position="174"/>
    </location>
</feature>
<protein>
    <recommendedName>
        <fullName evidence="5">PH domain-containing protein</fullName>
    </recommendedName>
</protein>
<reference evidence="3 4" key="1">
    <citation type="submission" date="2018-02" db="EMBL/GenBank/DDBJ databases">
        <title>Comparative genomes isolates from brazilian mangrove.</title>
        <authorList>
            <person name="Araujo J.E."/>
            <person name="Taketani R.G."/>
            <person name="Silva M.C.P."/>
            <person name="Loureco M.V."/>
            <person name="Andreote F.D."/>
        </authorList>
    </citation>
    <scope>NUCLEOTIDE SEQUENCE [LARGE SCALE GENOMIC DNA]</scope>
    <source>
        <strain evidence="3 4">NAP PRIS-MGV</strain>
    </source>
</reference>
<organism evidence="3 4">
    <name type="scientific">Blastopirellula marina</name>
    <dbReference type="NCBI Taxonomy" id="124"/>
    <lineage>
        <taxon>Bacteria</taxon>
        <taxon>Pseudomonadati</taxon>
        <taxon>Planctomycetota</taxon>
        <taxon>Planctomycetia</taxon>
        <taxon>Pirellulales</taxon>
        <taxon>Pirellulaceae</taxon>
        <taxon>Blastopirellula</taxon>
    </lineage>
</organism>
<sequence length="174" mass="19448">MSPSSREFETQSPELSLVRLPIRDDHIAQAAIVLLLLVLGLLTYSGTVSVWISLAVVIMCLIATWKLFIPVRIDLGPRGIIQNSFLGSRKTPWREIVRYETHSQGVILYLTHDDSPLAGFASIDLACRGMNSELESVVRFYMESRRLRTGSSIVRMSDESNQSSQQPTDSKHSA</sequence>
<accession>A0A2S8G230</accession>
<evidence type="ECO:0000313" key="4">
    <source>
        <dbReference type="Proteomes" id="UP000239388"/>
    </source>
</evidence>
<dbReference type="AlphaFoldDB" id="A0A2S8G230"/>
<keyword evidence="2" id="KW-0472">Membrane</keyword>
<dbReference type="RefSeq" id="WP_105353949.1">
    <property type="nucleotide sequence ID" value="NZ_PUIB01000011.1"/>
</dbReference>
<keyword evidence="2" id="KW-0812">Transmembrane</keyword>
<dbReference type="EMBL" id="PUIB01000011">
    <property type="protein sequence ID" value="PQO38505.1"/>
    <property type="molecule type" value="Genomic_DNA"/>
</dbReference>
<keyword evidence="2" id="KW-1133">Transmembrane helix</keyword>
<name>A0A2S8G230_9BACT</name>
<evidence type="ECO:0000256" key="2">
    <source>
        <dbReference type="SAM" id="Phobius"/>
    </source>
</evidence>
<gene>
    <name evidence="3" type="ORF">C5Y98_10645</name>
</gene>
<dbReference type="Proteomes" id="UP000239388">
    <property type="component" value="Unassembled WGS sequence"/>
</dbReference>
<evidence type="ECO:0000256" key="1">
    <source>
        <dbReference type="SAM" id="MobiDB-lite"/>
    </source>
</evidence>
<proteinExistence type="predicted"/>